<protein>
    <submittedName>
        <fullName evidence="3">YibE/F family protein</fullName>
    </submittedName>
</protein>
<dbReference type="EMBL" id="BAABCJ010000002">
    <property type="protein sequence ID" value="GAA3700897.1"/>
    <property type="molecule type" value="Genomic_DNA"/>
</dbReference>
<dbReference type="PANTHER" id="PTHR41771">
    <property type="entry name" value="MEMBRANE PROTEIN-RELATED"/>
    <property type="match status" value="1"/>
</dbReference>
<keyword evidence="4" id="KW-1185">Reference proteome</keyword>
<feature type="compositionally biased region" description="Gly residues" evidence="1">
    <location>
        <begin position="440"/>
        <end position="453"/>
    </location>
</feature>
<gene>
    <name evidence="3" type="ORF">GCM10022377_12890</name>
</gene>
<reference evidence="4" key="1">
    <citation type="journal article" date="2019" name="Int. J. Syst. Evol. Microbiol.">
        <title>The Global Catalogue of Microorganisms (GCM) 10K type strain sequencing project: providing services to taxonomists for standard genome sequencing and annotation.</title>
        <authorList>
            <consortium name="The Broad Institute Genomics Platform"/>
            <consortium name="The Broad Institute Genome Sequencing Center for Infectious Disease"/>
            <person name="Wu L."/>
            <person name="Ma J."/>
        </authorList>
    </citation>
    <scope>NUCLEOTIDE SEQUENCE [LARGE SCALE GENOMIC DNA]</scope>
    <source>
        <strain evidence="4">JCM 16961</strain>
    </source>
</reference>
<dbReference type="Pfam" id="PF07907">
    <property type="entry name" value="YibE_F"/>
    <property type="match status" value="1"/>
</dbReference>
<proteinExistence type="predicted"/>
<dbReference type="InterPro" id="IPR012507">
    <property type="entry name" value="YibE_F"/>
</dbReference>
<sequence length="462" mass="47348">MGHSHDHDAPVLTDPVRRRRARIILSVILVPLALLTLVGAWFLWPDGQAEDLQLNDPYSAAAGVSFVSGTVADVREETCPSSGDTEAAGGQAQLCDVAYVVPAAGGSPVPVEVPPEIVTATGVEPGDRIKYLDLTEAVSGSAAPYIFVDFVRTAPILLLAALYAFVVVAVARWRGLRALLGLVGAYGVLSAFMIPALVEGKPALLVGLVGSALIMIAVLYFAHGFTARTTTALLGTIFGLAVTTALAAWATGAVHLTGVGDDAKYTLVNQVPELSLSGIILCGLLVAGLGVLNDVTITQSSAVWELAEAMPHRSARELFTSAMRIGRDHIASTVYTIAFAYAGAVLPMLILVSLYDRALLDTFTSGELAEEVVRTLVGSIGLVLAIPVTTAIAVAVVKAVGPGDRGPSPARPSPARPSPARPSPARTAAASGRRRAATAGGPGPGGAAGGGEPTGIEPAPRA</sequence>
<evidence type="ECO:0000313" key="3">
    <source>
        <dbReference type="EMBL" id="GAA3700897.1"/>
    </source>
</evidence>
<feature type="transmembrane region" description="Helical" evidence="2">
    <location>
        <begin position="178"/>
        <end position="197"/>
    </location>
</feature>
<feature type="transmembrane region" description="Helical" evidence="2">
    <location>
        <begin position="150"/>
        <end position="171"/>
    </location>
</feature>
<keyword evidence="2" id="KW-1133">Transmembrane helix</keyword>
<dbReference type="Proteomes" id="UP001501536">
    <property type="component" value="Unassembled WGS sequence"/>
</dbReference>
<evidence type="ECO:0000256" key="2">
    <source>
        <dbReference type="SAM" id="Phobius"/>
    </source>
</evidence>
<dbReference type="PANTHER" id="PTHR41771:SF1">
    <property type="entry name" value="MEMBRANE PROTEIN"/>
    <property type="match status" value="1"/>
</dbReference>
<organism evidence="3 4">
    <name type="scientific">Zhihengliuella alba</name>
    <dbReference type="NCBI Taxonomy" id="547018"/>
    <lineage>
        <taxon>Bacteria</taxon>
        <taxon>Bacillati</taxon>
        <taxon>Actinomycetota</taxon>
        <taxon>Actinomycetes</taxon>
        <taxon>Micrococcales</taxon>
        <taxon>Micrococcaceae</taxon>
        <taxon>Zhihengliuella</taxon>
    </lineage>
</organism>
<dbReference type="RefSeq" id="WP_344881752.1">
    <property type="nucleotide sequence ID" value="NZ_BAABCJ010000002.1"/>
</dbReference>
<feature type="transmembrane region" description="Helical" evidence="2">
    <location>
        <begin position="203"/>
        <end position="221"/>
    </location>
</feature>
<comment type="caution">
    <text evidence="3">The sequence shown here is derived from an EMBL/GenBank/DDBJ whole genome shotgun (WGS) entry which is preliminary data.</text>
</comment>
<evidence type="ECO:0000256" key="1">
    <source>
        <dbReference type="SAM" id="MobiDB-lite"/>
    </source>
</evidence>
<name>A0ABP7D8I1_9MICC</name>
<feature type="region of interest" description="Disordered" evidence="1">
    <location>
        <begin position="402"/>
        <end position="462"/>
    </location>
</feature>
<feature type="transmembrane region" description="Helical" evidence="2">
    <location>
        <begin position="233"/>
        <end position="254"/>
    </location>
</feature>
<feature type="compositionally biased region" description="Pro residues" evidence="1">
    <location>
        <begin position="409"/>
        <end position="422"/>
    </location>
</feature>
<accession>A0ABP7D8I1</accession>
<evidence type="ECO:0000313" key="4">
    <source>
        <dbReference type="Proteomes" id="UP001501536"/>
    </source>
</evidence>
<keyword evidence="2" id="KW-0812">Transmembrane</keyword>
<keyword evidence="2" id="KW-0472">Membrane</keyword>
<feature type="transmembrane region" description="Helical" evidence="2">
    <location>
        <begin position="375"/>
        <end position="397"/>
    </location>
</feature>
<feature type="transmembrane region" description="Helical" evidence="2">
    <location>
        <begin position="333"/>
        <end position="355"/>
    </location>
</feature>
<feature type="transmembrane region" description="Helical" evidence="2">
    <location>
        <begin position="274"/>
        <end position="292"/>
    </location>
</feature>
<feature type="transmembrane region" description="Helical" evidence="2">
    <location>
        <begin position="23"/>
        <end position="44"/>
    </location>
</feature>